<protein>
    <submittedName>
        <fullName evidence="3">AAA family ATPase</fullName>
    </submittedName>
</protein>
<evidence type="ECO:0000313" key="5">
    <source>
        <dbReference type="Proteomes" id="UP001296969"/>
    </source>
</evidence>
<evidence type="ECO:0000313" key="3">
    <source>
        <dbReference type="EMBL" id="MBK5178115.1"/>
    </source>
</evidence>
<gene>
    <name evidence="3" type="ORF">I2492_17490</name>
    <name evidence="2" type="ORF">I2493_17485</name>
</gene>
<dbReference type="Gene3D" id="3.40.50.300">
    <property type="entry name" value="P-loop containing nucleotide triphosphate hydrolases"/>
    <property type="match status" value="1"/>
</dbReference>
<sequence length="185" mass="20957">MLNFQKRIVITGGPGSGKSTLIDALTQRGYLCSVEAGRSIIQDQISIGGNALPWGDRIAFSELMLCWEIRSWHAANGCHELCFFDRGIPDVAGYLSLCRFPVPAHVEKAINNFRYAGTVFIAPPWKEIYVQDSERKQSIEEAEQTYWTLSKTYQAYGYQLIEIPRIPADERADFIISQVSQKDFQ</sequence>
<accession>A0A9D7FZG2</accession>
<proteinExistence type="predicted"/>
<dbReference type="Pfam" id="PF13521">
    <property type="entry name" value="AAA_28"/>
    <property type="match status" value="1"/>
</dbReference>
<comment type="caution">
    <text evidence="3">The sequence shown here is derived from an EMBL/GenBank/DDBJ whole genome shotgun (WGS) entry which is preliminary data.</text>
</comment>
<feature type="domain" description="NadR/Ttd14 AAA" evidence="1">
    <location>
        <begin position="7"/>
        <end position="171"/>
    </location>
</feature>
<reference evidence="3 5" key="1">
    <citation type="submission" date="2020-11" db="EMBL/GenBank/DDBJ databases">
        <title>Insectihabitans protaetiae gen. nov. sp. nov. and Insectihabitans allomyrinae sp. nov., isolated from larvae of Protaetia brevitarsis seulensis and Allomyrina dichotoma, respectively.</title>
        <authorList>
            <person name="Lee S.D."/>
            <person name="Byeon Y.-S."/>
            <person name="Kim S.-M."/>
            <person name="Yang H.L."/>
            <person name="Kim I.S."/>
        </authorList>
    </citation>
    <scope>NUCLEOTIDE SEQUENCE</scope>
    <source>
        <strain evidence="3">CWB-B4</strain>
        <strain evidence="2 5">CWB-B43</strain>
    </source>
</reference>
<evidence type="ECO:0000313" key="4">
    <source>
        <dbReference type="Proteomes" id="UP000807542"/>
    </source>
</evidence>
<dbReference type="InterPro" id="IPR027417">
    <property type="entry name" value="P-loop_NTPase"/>
</dbReference>
<evidence type="ECO:0000313" key="2">
    <source>
        <dbReference type="EMBL" id="MBK5074805.1"/>
    </source>
</evidence>
<dbReference type="InterPro" id="IPR038727">
    <property type="entry name" value="NadR/Ttd14_AAA_dom"/>
</dbReference>
<evidence type="ECO:0000259" key="1">
    <source>
        <dbReference type="Pfam" id="PF13521"/>
    </source>
</evidence>
<dbReference type="EMBL" id="JADRCP010000007">
    <property type="protein sequence ID" value="MBK5178115.1"/>
    <property type="molecule type" value="Genomic_DNA"/>
</dbReference>
<dbReference type="SUPFAM" id="SSF52540">
    <property type="entry name" value="P-loop containing nucleoside triphosphate hydrolases"/>
    <property type="match status" value="1"/>
</dbReference>
<name>A0A9D7FZG2_9GAMM</name>
<dbReference type="EMBL" id="JADRCQ010000007">
    <property type="protein sequence ID" value="MBK5074805.1"/>
    <property type="molecule type" value="Genomic_DNA"/>
</dbReference>
<organism evidence="3 4">
    <name type="scientific">Limnobaculum xujianqingii</name>
    <dbReference type="NCBI Taxonomy" id="2738837"/>
    <lineage>
        <taxon>Bacteria</taxon>
        <taxon>Pseudomonadati</taxon>
        <taxon>Pseudomonadota</taxon>
        <taxon>Gammaproteobacteria</taxon>
        <taxon>Enterobacterales</taxon>
        <taxon>Budviciaceae</taxon>
        <taxon>Limnobaculum</taxon>
    </lineage>
</organism>
<dbReference type="Proteomes" id="UP001296969">
    <property type="component" value="Unassembled WGS sequence"/>
</dbReference>
<dbReference type="RefSeq" id="WP_228399251.1">
    <property type="nucleotide sequence ID" value="NZ_JADRCP010000007.1"/>
</dbReference>
<dbReference type="Proteomes" id="UP000807542">
    <property type="component" value="Unassembled WGS sequence"/>
</dbReference>
<dbReference type="AlphaFoldDB" id="A0A9D7FZG2"/>
<keyword evidence="5" id="KW-1185">Reference proteome</keyword>